<reference evidence="11" key="1">
    <citation type="submission" date="2015-02" db="EMBL/GenBank/DDBJ databases">
        <authorList>
            <person name="Gon?alves P."/>
        </authorList>
    </citation>
    <scope>NUCLEOTIDE SEQUENCE [LARGE SCALE GENOMIC DNA]</scope>
</reference>
<accession>A0A0D6EJ59</accession>
<dbReference type="GO" id="GO:0016020">
    <property type="term" value="C:membrane"/>
    <property type="evidence" value="ECO:0007669"/>
    <property type="project" value="UniProtKB-SubCell"/>
</dbReference>
<evidence type="ECO:0000256" key="2">
    <source>
        <dbReference type="ARBA" id="ARBA00022679"/>
    </source>
</evidence>
<proteinExistence type="inferred from homology"/>
<dbReference type="Proteomes" id="UP000243876">
    <property type="component" value="Unassembled WGS sequence"/>
</dbReference>
<keyword evidence="2 8" id="KW-0808">Transferase</keyword>
<evidence type="ECO:0000256" key="6">
    <source>
        <dbReference type="ARBA" id="ARBA00023136"/>
    </source>
</evidence>
<gene>
    <name evidence="10" type="primary">SPOSA6832_01325</name>
</gene>
<keyword evidence="5" id="KW-0443">Lipid metabolism</keyword>
<organism evidence="10 11">
    <name type="scientific">Sporidiobolus salmonicolor</name>
    <name type="common">Yeast-like fungus</name>
    <name type="synonym">Sporobolomyces salmonicolor</name>
    <dbReference type="NCBI Taxonomy" id="5005"/>
    <lineage>
        <taxon>Eukaryota</taxon>
        <taxon>Fungi</taxon>
        <taxon>Dikarya</taxon>
        <taxon>Basidiomycota</taxon>
        <taxon>Pucciniomycotina</taxon>
        <taxon>Microbotryomycetes</taxon>
        <taxon>Sporidiobolales</taxon>
        <taxon>Sporidiobolaceae</taxon>
        <taxon>Sporobolomyces</taxon>
    </lineage>
</organism>
<name>A0A0D6EJ59_SPOSA</name>
<dbReference type="EMBL" id="CENE01000004">
    <property type="protein sequence ID" value="CEQ39768.1"/>
    <property type="molecule type" value="Genomic_DNA"/>
</dbReference>
<evidence type="ECO:0000313" key="10">
    <source>
        <dbReference type="EMBL" id="CEQ39768.1"/>
    </source>
</evidence>
<evidence type="ECO:0000256" key="9">
    <source>
        <dbReference type="SAM" id="MobiDB-lite"/>
    </source>
</evidence>
<keyword evidence="6" id="KW-0472">Membrane</keyword>
<dbReference type="OrthoDB" id="10251079at2759"/>
<dbReference type="GO" id="GO:0005794">
    <property type="term" value="C:Golgi apparatus"/>
    <property type="evidence" value="ECO:0007669"/>
    <property type="project" value="TreeGrafter"/>
</dbReference>
<feature type="region of interest" description="Disordered" evidence="9">
    <location>
        <begin position="90"/>
        <end position="112"/>
    </location>
</feature>
<dbReference type="PANTHER" id="PTHR15362:SF4">
    <property type="entry name" value="CDP-DIACYLGLYCEROL--INOSITOL 3-PHOSPHATIDYLTRANSFERASE"/>
    <property type="match status" value="1"/>
</dbReference>
<comment type="subcellular location">
    <subcellularLocation>
        <location evidence="1">Membrane</location>
        <topology evidence="1">Multi-pass membrane protein</topology>
    </subcellularLocation>
</comment>
<evidence type="ECO:0000256" key="1">
    <source>
        <dbReference type="ARBA" id="ARBA00004141"/>
    </source>
</evidence>
<dbReference type="GO" id="GO:0006661">
    <property type="term" value="P:phosphatidylinositol biosynthetic process"/>
    <property type="evidence" value="ECO:0007669"/>
    <property type="project" value="TreeGrafter"/>
</dbReference>
<evidence type="ECO:0000256" key="8">
    <source>
        <dbReference type="RuleBase" id="RU003750"/>
    </source>
</evidence>
<keyword evidence="7" id="KW-1208">Phospholipid metabolism</keyword>
<sequence length="289" mass="31805">MSRSPSPATPRPRTDENIFLFVPNLIGYTRVILGAAALTYMPTHPKFCTVAYCISALLDAVDGQAARALGQTSKFGAILDMVTDRCTSAARRRTGESGGALAQTGERTGSDSLSVLSGPDSCTTSCLLCFLASAYPDFALLFQFLISLDFSSHYIHMYASLVSGSKSHKTVTKEQSWILWSYYNNSRTLFLFCAFNELFFVSLYVAHTYKTPLLSLQALPPFLLAYLQTLPAPAIKTIATITWPQLLAVVTFPVMAGKQIINGVQFWKAAKVLVESDQEERWAANHKMQ</sequence>
<evidence type="ECO:0000256" key="4">
    <source>
        <dbReference type="ARBA" id="ARBA00022989"/>
    </source>
</evidence>
<dbReference type="InterPro" id="IPR000462">
    <property type="entry name" value="CDP-OH_P_trans"/>
</dbReference>
<dbReference type="PROSITE" id="PS00379">
    <property type="entry name" value="CDP_ALCOHOL_P_TRANSF"/>
    <property type="match status" value="1"/>
</dbReference>
<dbReference type="AlphaFoldDB" id="A0A0D6EJ59"/>
<dbReference type="InterPro" id="IPR043130">
    <property type="entry name" value="CDP-OH_PTrfase_TM_dom"/>
</dbReference>
<dbReference type="Gene3D" id="1.20.120.1760">
    <property type="match status" value="1"/>
</dbReference>
<keyword evidence="4" id="KW-1133">Transmembrane helix</keyword>
<protein>
    <submittedName>
        <fullName evidence="10">SPOSA6832_01325-mRNA-1:cds</fullName>
    </submittedName>
</protein>
<dbReference type="Pfam" id="PF01066">
    <property type="entry name" value="CDP-OH_P_transf"/>
    <property type="match status" value="1"/>
</dbReference>
<keyword evidence="3" id="KW-0812">Transmembrane</keyword>
<dbReference type="InterPro" id="IPR048254">
    <property type="entry name" value="CDP_ALCOHOL_P_TRANSF_CS"/>
</dbReference>
<evidence type="ECO:0000256" key="7">
    <source>
        <dbReference type="ARBA" id="ARBA00023264"/>
    </source>
</evidence>
<dbReference type="PANTHER" id="PTHR15362">
    <property type="entry name" value="PHOSPHATIDYLINOSITOL SYNTHASE"/>
    <property type="match status" value="1"/>
</dbReference>
<evidence type="ECO:0000256" key="3">
    <source>
        <dbReference type="ARBA" id="ARBA00022692"/>
    </source>
</evidence>
<evidence type="ECO:0000256" key="5">
    <source>
        <dbReference type="ARBA" id="ARBA00023098"/>
    </source>
</evidence>
<keyword evidence="11" id="KW-1185">Reference proteome</keyword>
<comment type="similarity">
    <text evidence="8">Belongs to the CDP-alcohol phosphatidyltransferase class-I family.</text>
</comment>
<dbReference type="GO" id="GO:0003881">
    <property type="term" value="F:CDP-diacylglycerol-inositol 3-phosphatidyltransferase activity"/>
    <property type="evidence" value="ECO:0007669"/>
    <property type="project" value="TreeGrafter"/>
</dbReference>
<evidence type="ECO:0000313" key="11">
    <source>
        <dbReference type="Proteomes" id="UP000243876"/>
    </source>
</evidence>